<dbReference type="EMBL" id="PJEX01000907">
    <property type="protein sequence ID" value="TKW48543.1"/>
    <property type="molecule type" value="Genomic_DNA"/>
</dbReference>
<keyword evidence="2" id="KW-1185">Reference proteome</keyword>
<evidence type="ECO:0000313" key="1">
    <source>
        <dbReference type="EMBL" id="TKW48543.1"/>
    </source>
</evidence>
<reference evidence="1 2" key="1">
    <citation type="journal article" date="2019" name="PLoS ONE">
        <title>Comparative genome analysis indicates high evolutionary potential of pathogenicity genes in Colletotrichum tanaceti.</title>
        <authorList>
            <person name="Lelwala R.V."/>
            <person name="Korhonen P.K."/>
            <person name="Young N.D."/>
            <person name="Scott J.B."/>
            <person name="Ades P.A."/>
            <person name="Gasser R.B."/>
            <person name="Taylor P.W.J."/>
        </authorList>
    </citation>
    <scope>NUCLEOTIDE SEQUENCE [LARGE SCALE GENOMIC DNA]</scope>
    <source>
        <strain evidence="1">BRIP57314</strain>
    </source>
</reference>
<proteinExistence type="predicted"/>
<name>A0A4U6X0Y1_9PEZI</name>
<sequence length="33" mass="3239">IAFSKASSPILDRAVAATNAPTSPIKSPSVLAG</sequence>
<gene>
    <name evidence="1" type="ORF">CTA1_8734</name>
</gene>
<protein>
    <submittedName>
        <fullName evidence="1">Uncharacterized protein</fullName>
    </submittedName>
</protein>
<organism evidence="1 2">
    <name type="scientific">Colletotrichum tanaceti</name>
    <dbReference type="NCBI Taxonomy" id="1306861"/>
    <lineage>
        <taxon>Eukaryota</taxon>
        <taxon>Fungi</taxon>
        <taxon>Dikarya</taxon>
        <taxon>Ascomycota</taxon>
        <taxon>Pezizomycotina</taxon>
        <taxon>Sordariomycetes</taxon>
        <taxon>Hypocreomycetidae</taxon>
        <taxon>Glomerellales</taxon>
        <taxon>Glomerellaceae</taxon>
        <taxon>Colletotrichum</taxon>
        <taxon>Colletotrichum destructivum species complex</taxon>
    </lineage>
</organism>
<dbReference type="AlphaFoldDB" id="A0A4U6X0Y1"/>
<evidence type="ECO:0000313" key="2">
    <source>
        <dbReference type="Proteomes" id="UP000310108"/>
    </source>
</evidence>
<feature type="non-terminal residue" evidence="1">
    <location>
        <position position="1"/>
    </location>
</feature>
<dbReference type="Proteomes" id="UP000310108">
    <property type="component" value="Unassembled WGS sequence"/>
</dbReference>
<accession>A0A4U6X0Y1</accession>
<comment type="caution">
    <text evidence="1">The sequence shown here is derived from an EMBL/GenBank/DDBJ whole genome shotgun (WGS) entry which is preliminary data.</text>
</comment>